<dbReference type="AlphaFoldDB" id="A0A9P6X1A7"/>
<name>A0A9P6X1A7_RHIOR</name>
<organism evidence="2 3">
    <name type="scientific">Rhizopus oryzae</name>
    <name type="common">Mucormycosis agent</name>
    <name type="synonym">Rhizopus arrhizus var. delemar</name>
    <dbReference type="NCBI Taxonomy" id="64495"/>
    <lineage>
        <taxon>Eukaryota</taxon>
        <taxon>Fungi</taxon>
        <taxon>Fungi incertae sedis</taxon>
        <taxon>Mucoromycota</taxon>
        <taxon>Mucoromycotina</taxon>
        <taxon>Mucoromycetes</taxon>
        <taxon>Mucorales</taxon>
        <taxon>Mucorineae</taxon>
        <taxon>Rhizopodaceae</taxon>
        <taxon>Rhizopus</taxon>
    </lineage>
</organism>
<gene>
    <name evidence="2" type="ORF">G6F64_010313</name>
</gene>
<dbReference type="GO" id="GO:0010605">
    <property type="term" value="P:negative regulation of macromolecule metabolic process"/>
    <property type="evidence" value="ECO:0007669"/>
    <property type="project" value="UniProtKB-ARBA"/>
</dbReference>
<accession>A0A9P6X1A7</accession>
<dbReference type="CDD" id="cd05402">
    <property type="entry name" value="NT_PAP_TUTase"/>
    <property type="match status" value="1"/>
</dbReference>
<reference evidence="2" key="1">
    <citation type="journal article" date="2020" name="Microb. Genom.">
        <title>Genetic diversity of clinical and environmental Mucorales isolates obtained from an investigation of mucormycosis cases among solid organ transplant recipients.</title>
        <authorList>
            <person name="Nguyen M.H."/>
            <person name="Kaul D."/>
            <person name="Muto C."/>
            <person name="Cheng S.J."/>
            <person name="Richter R.A."/>
            <person name="Bruno V.M."/>
            <person name="Liu G."/>
            <person name="Beyhan S."/>
            <person name="Sundermann A.J."/>
            <person name="Mounaud S."/>
            <person name="Pasculle A.W."/>
            <person name="Nierman W.C."/>
            <person name="Driscoll E."/>
            <person name="Cumbie R."/>
            <person name="Clancy C.J."/>
            <person name="Dupont C.L."/>
        </authorList>
    </citation>
    <scope>NUCLEOTIDE SEQUENCE</scope>
    <source>
        <strain evidence="2">GL11</strain>
    </source>
</reference>
<evidence type="ECO:0000313" key="3">
    <source>
        <dbReference type="Proteomes" id="UP000716291"/>
    </source>
</evidence>
<dbReference type="PANTHER" id="PTHR12271:SF40">
    <property type="entry name" value="POLY(A) RNA POLYMERASE GLD2"/>
    <property type="match status" value="1"/>
</dbReference>
<dbReference type="Proteomes" id="UP000716291">
    <property type="component" value="Unassembled WGS sequence"/>
</dbReference>
<proteinExistence type="predicted"/>
<evidence type="ECO:0000313" key="2">
    <source>
        <dbReference type="EMBL" id="KAG1303156.1"/>
    </source>
</evidence>
<dbReference type="SUPFAM" id="SSF81631">
    <property type="entry name" value="PAP/OAS1 substrate-binding domain"/>
    <property type="match status" value="1"/>
</dbReference>
<dbReference type="GO" id="GO:0016779">
    <property type="term" value="F:nucleotidyltransferase activity"/>
    <property type="evidence" value="ECO:0007669"/>
    <property type="project" value="UniProtKB-ARBA"/>
</dbReference>
<evidence type="ECO:0000259" key="1">
    <source>
        <dbReference type="Pfam" id="PF22600"/>
    </source>
</evidence>
<comment type="caution">
    <text evidence="2">The sequence shown here is derived from an EMBL/GenBank/DDBJ whole genome shotgun (WGS) entry which is preliminary data.</text>
</comment>
<keyword evidence="3" id="KW-1185">Reference proteome</keyword>
<dbReference type="Gene3D" id="1.10.1410.10">
    <property type="match status" value="1"/>
</dbReference>
<dbReference type="SUPFAM" id="SSF81301">
    <property type="entry name" value="Nucleotidyltransferase"/>
    <property type="match status" value="1"/>
</dbReference>
<dbReference type="OrthoDB" id="2274644at2759"/>
<dbReference type="InterPro" id="IPR043519">
    <property type="entry name" value="NT_sf"/>
</dbReference>
<feature type="domain" description="Poly(A) RNA polymerase mitochondrial-like central palm" evidence="1">
    <location>
        <begin position="141"/>
        <end position="280"/>
    </location>
</feature>
<dbReference type="InterPro" id="IPR054708">
    <property type="entry name" value="MTPAP-like_central"/>
</dbReference>
<protein>
    <recommendedName>
        <fullName evidence="1">Poly(A) RNA polymerase mitochondrial-like central palm domain-containing protein</fullName>
    </recommendedName>
</protein>
<dbReference type="PANTHER" id="PTHR12271">
    <property type="entry name" value="POLY A POLYMERASE CID PAP -RELATED"/>
    <property type="match status" value="1"/>
</dbReference>
<dbReference type="Gene3D" id="3.30.460.10">
    <property type="entry name" value="Beta Polymerase, domain 2"/>
    <property type="match status" value="1"/>
</dbReference>
<dbReference type="EMBL" id="JAANQT010002102">
    <property type="protein sequence ID" value="KAG1303156.1"/>
    <property type="molecule type" value="Genomic_DNA"/>
</dbReference>
<dbReference type="GO" id="GO:0031123">
    <property type="term" value="P:RNA 3'-end processing"/>
    <property type="evidence" value="ECO:0007669"/>
    <property type="project" value="TreeGrafter"/>
</dbReference>
<sequence length="991" mass="113602">MTAALDVKLVLKDCTDYTVKHSIGIITKRAARVVSVASLKHFLLAKYSSHYLHFISFYKTLENFLRIEARTFSQYIACGEWHEWNYELIMVEDYLNDSRYLYRYFPELVEQKSSNTLLFVCFSEENNLAYFQDINTNKQPKLRPKQSMIDERRSLKNRIQAKLHQVWPHLGLSIAVFGSSANELALKDADLDLCIVVPEAVYEQDLRKYKHQLNQLHGTVYNMQDIANMLIDMGMKKVEPICSATVPICKFMDPVTQLHCDINTNNVLGIENTKLIHQYIKMDTRVAPFLFAIKHFIKQKDINNTTGGTLSSYAYIIMALHFLMVHYIGPVIPSLQNLSVPCVYKKCNWKAARPSLVFHDKRIMECATRFHDCVAIENLITNEFTPPKSSTSTTPTVWKSSNFFLVGSLLIDFFHYYSQPENLRVSIISGEKMLTSYPLKSRDRDIIIQDPFLITKNVAKTCSSIGLDIIMKEFTRAAELLEEGYSFEYVCDQSLNLPRPIDKRTIDYKRKLSNGHRKKRGNARRMENIHLLVAAADELKPTANDSIQVNITNETSDVQGLARLFSSDNENQLESIPSLSTVPSNSLPLPIIKEDKHSITDHVLVIPHEEDHPPLKETISFRLPESKTSMTATTAINSDPMTTTTSTFNQRKSVKKAQNRATENLKQVKQSEKEKALLNPTTDEEKSKNKMVTKLVKKLLAVKDVRDINALDIIQEIGITKDIVPNIMYVVSQLLSVKRCLVENAELYGQGEKEYDGEWYEDRKVGEEDGEEDGDDEEKKRCVEYTFQALFKQADDSVEQLSIEQTVPKLEHITIPKVKKAVSKTEHGVLKKKHDMTFKVFQPGKTQGDKPNKEEDPMQECYIGYCTVVDSSEEKQHVNKAVKQEDEEGYEQTKPLKFNKQPSQAMHNNQYEERIGIQLYVLNVPPEVKSYQIFSCLQWHGKIEGAEPVGINNSGKRSTTWKIHLNTQKKNISLIRNQMEFKDFVSAIQII</sequence>
<dbReference type="Pfam" id="PF22600">
    <property type="entry name" value="MTPAP-like_central"/>
    <property type="match status" value="1"/>
</dbReference>